<evidence type="ECO:0000313" key="3">
    <source>
        <dbReference type="Proteomes" id="UP000008022"/>
    </source>
</evidence>
<feature type="compositionally biased region" description="Low complexity" evidence="1">
    <location>
        <begin position="76"/>
        <end position="87"/>
    </location>
</feature>
<evidence type="ECO:0000313" key="2">
    <source>
        <dbReference type="EnsemblPlants" id="ORUFI05G06210.1"/>
    </source>
</evidence>
<feature type="compositionally biased region" description="Basic and acidic residues" evidence="1">
    <location>
        <begin position="43"/>
        <end position="57"/>
    </location>
</feature>
<dbReference type="Gramene" id="ORUFI05G06210.1">
    <property type="protein sequence ID" value="ORUFI05G06210.1"/>
    <property type="gene ID" value="ORUFI05G06210"/>
</dbReference>
<keyword evidence="3" id="KW-1185">Reference proteome</keyword>
<evidence type="ECO:0000256" key="1">
    <source>
        <dbReference type="SAM" id="MobiDB-lite"/>
    </source>
</evidence>
<proteinExistence type="predicted"/>
<dbReference type="Proteomes" id="UP000008022">
    <property type="component" value="Unassembled WGS sequence"/>
</dbReference>
<dbReference type="AlphaFoldDB" id="A0A0E0PIH1"/>
<feature type="region of interest" description="Disordered" evidence="1">
    <location>
        <begin position="43"/>
        <end position="93"/>
    </location>
</feature>
<reference evidence="3" key="1">
    <citation type="submission" date="2013-06" db="EMBL/GenBank/DDBJ databases">
        <authorList>
            <person name="Zhao Q."/>
        </authorList>
    </citation>
    <scope>NUCLEOTIDE SEQUENCE</scope>
    <source>
        <strain evidence="3">cv. W1943</strain>
    </source>
</reference>
<reference evidence="2" key="2">
    <citation type="submission" date="2015-06" db="UniProtKB">
        <authorList>
            <consortium name="EnsemblPlants"/>
        </authorList>
    </citation>
    <scope>IDENTIFICATION</scope>
</reference>
<accession>A0A0E0PIH1</accession>
<name>A0A0E0PIH1_ORYRU</name>
<dbReference type="HOGENOM" id="CLU_120694_0_0_1"/>
<dbReference type="EnsemblPlants" id="ORUFI05G06210.1">
    <property type="protein sequence ID" value="ORUFI05G06210.1"/>
    <property type="gene ID" value="ORUFI05G06210"/>
</dbReference>
<organism evidence="2 3">
    <name type="scientific">Oryza rufipogon</name>
    <name type="common">Brownbeard rice</name>
    <name type="synonym">Asian wild rice</name>
    <dbReference type="NCBI Taxonomy" id="4529"/>
    <lineage>
        <taxon>Eukaryota</taxon>
        <taxon>Viridiplantae</taxon>
        <taxon>Streptophyta</taxon>
        <taxon>Embryophyta</taxon>
        <taxon>Tracheophyta</taxon>
        <taxon>Spermatophyta</taxon>
        <taxon>Magnoliopsida</taxon>
        <taxon>Liliopsida</taxon>
        <taxon>Poales</taxon>
        <taxon>Poaceae</taxon>
        <taxon>BOP clade</taxon>
        <taxon>Oryzoideae</taxon>
        <taxon>Oryzeae</taxon>
        <taxon>Oryzinae</taxon>
        <taxon>Oryza</taxon>
    </lineage>
</organism>
<sequence length="133" mass="14570">MEMSLVWRGGNCLDFWDRCLFLEEERRRAPAADGCLAKAASTREGRQWGEEARDGRLPRPAAAWQRSSGRRASEKAAGSRLAEAAAAHLDGGSGRALPMQRRRLLLELILIQEAVMKGSRDGLGGGTTMECGW</sequence>
<protein>
    <submittedName>
        <fullName evidence="2">Uncharacterized protein</fullName>
    </submittedName>
</protein>